<sequence>MTALFDHIRYRGPVYVVGTLAFILIAADLARGSGWIWPPIREFLGSLIPRAEPSRVLRNYSEFVHVAYGDLNVVTGIQFVSSIDGKVDSQWCYLERRSRKPGEPEIKLTLADAKSSAPPVSRPLTTGQAQAFGLTADAATRLVKTHCKFKSG</sequence>
<accession>A0A370L121</accession>
<keyword evidence="1" id="KW-1133">Transmembrane helix</keyword>
<keyword evidence="1" id="KW-0812">Transmembrane</keyword>
<protein>
    <submittedName>
        <fullName evidence="2">Uncharacterized protein</fullName>
    </submittedName>
</protein>
<evidence type="ECO:0000313" key="2">
    <source>
        <dbReference type="EMBL" id="RDJ21078.1"/>
    </source>
</evidence>
<dbReference type="Proteomes" id="UP000255207">
    <property type="component" value="Unassembled WGS sequence"/>
</dbReference>
<evidence type="ECO:0000256" key="1">
    <source>
        <dbReference type="SAM" id="Phobius"/>
    </source>
</evidence>
<keyword evidence="3" id="KW-1185">Reference proteome</keyword>
<dbReference type="EMBL" id="QQTP01000014">
    <property type="protein sequence ID" value="RDJ21078.1"/>
    <property type="molecule type" value="Genomic_DNA"/>
</dbReference>
<keyword evidence="1" id="KW-0472">Membrane</keyword>
<gene>
    <name evidence="2" type="ORF">DWE98_22410</name>
</gene>
<dbReference type="RefSeq" id="WP_114831532.1">
    <property type="nucleotide sequence ID" value="NZ_QQTO01000016.1"/>
</dbReference>
<feature type="transmembrane region" description="Helical" evidence="1">
    <location>
        <begin position="12"/>
        <end position="30"/>
    </location>
</feature>
<dbReference type="OrthoDB" id="9989068at2"/>
<dbReference type="AlphaFoldDB" id="A0A370L121"/>
<comment type="caution">
    <text evidence="2">The sequence shown here is derived from an EMBL/GenBank/DDBJ whole genome shotgun (WGS) entry which is preliminary data.</text>
</comment>
<proteinExistence type="predicted"/>
<reference evidence="3" key="1">
    <citation type="submission" date="2018-07" db="EMBL/GenBank/DDBJ databases">
        <authorList>
            <person name="Safronova V.I."/>
            <person name="Chirak E.R."/>
            <person name="Sazanova A.L."/>
        </authorList>
    </citation>
    <scope>NUCLEOTIDE SEQUENCE [LARGE SCALE GENOMIC DNA]</scope>
    <source>
        <strain evidence="3">RCAM04685</strain>
    </source>
</reference>
<organism evidence="2 3">
    <name type="scientific">Bosea caraganae</name>
    <dbReference type="NCBI Taxonomy" id="2763117"/>
    <lineage>
        <taxon>Bacteria</taxon>
        <taxon>Pseudomonadati</taxon>
        <taxon>Pseudomonadota</taxon>
        <taxon>Alphaproteobacteria</taxon>
        <taxon>Hyphomicrobiales</taxon>
        <taxon>Boseaceae</taxon>
        <taxon>Bosea</taxon>
    </lineage>
</organism>
<name>A0A370L121_9HYPH</name>
<evidence type="ECO:0000313" key="3">
    <source>
        <dbReference type="Proteomes" id="UP000255207"/>
    </source>
</evidence>